<reference evidence="2" key="3">
    <citation type="submission" date="2021-10" db="EMBL/GenBank/DDBJ databases">
        <authorList>
            <person name="Mesa V."/>
        </authorList>
    </citation>
    <scope>NUCLEOTIDE SEQUENCE</scope>
    <source>
        <strain evidence="2">CC3_PB</strain>
    </source>
</reference>
<dbReference type="Proteomes" id="UP000431451">
    <property type="component" value="Unassembled WGS sequence"/>
</dbReference>
<accession>A0A2A7MEF2</accession>
<organism evidence="3 5">
    <name type="scientific">Clostridium neonatale</name>
    <dbReference type="NCBI Taxonomy" id="137838"/>
    <lineage>
        <taxon>Bacteria</taxon>
        <taxon>Bacillati</taxon>
        <taxon>Bacillota</taxon>
        <taxon>Clostridia</taxon>
        <taxon>Eubacteriales</taxon>
        <taxon>Clostridiaceae</taxon>
        <taxon>Clostridium</taxon>
    </lineage>
</organism>
<name>A0A2A7MEF2_9CLOT</name>
<gene>
    <name evidence="2" type="ORF">CNEO_44455</name>
    <name evidence="4" type="ORF">CNEONATNEC25_01179</name>
    <name evidence="3" type="ORF">CQ394_00425</name>
</gene>
<keyword evidence="5" id="KW-1185">Reference proteome</keyword>
<dbReference type="Proteomes" id="UP000220840">
    <property type="component" value="Unassembled WGS sequence"/>
</dbReference>
<feature type="domain" description="IrrE N-terminal-like" evidence="1">
    <location>
        <begin position="79"/>
        <end position="149"/>
    </location>
</feature>
<dbReference type="Proteomes" id="UP000789738">
    <property type="component" value="Unassembled WGS sequence"/>
</dbReference>
<dbReference type="SUPFAM" id="SSF55486">
    <property type="entry name" value="Metalloproteases ('zincins'), catalytic domain"/>
    <property type="match status" value="1"/>
</dbReference>
<evidence type="ECO:0000313" key="3">
    <source>
        <dbReference type="EMBL" id="PEG30232.1"/>
    </source>
</evidence>
<reference evidence="4 6" key="2">
    <citation type="submission" date="2018-06" db="EMBL/GenBank/DDBJ databases">
        <authorList>
            <consortium name="IHU Genomes"/>
        </authorList>
    </citation>
    <scope>NUCLEOTIDE SEQUENCE [LARGE SCALE GENOMIC DNA]</scope>
    <source>
        <strain evidence="4 6">NEC25</strain>
    </source>
</reference>
<evidence type="ECO:0000313" key="5">
    <source>
        <dbReference type="Proteomes" id="UP000220840"/>
    </source>
</evidence>
<evidence type="ECO:0000313" key="2">
    <source>
        <dbReference type="EMBL" id="CAG9709876.1"/>
    </source>
</evidence>
<evidence type="ECO:0000313" key="6">
    <source>
        <dbReference type="Proteomes" id="UP000431451"/>
    </source>
</evidence>
<dbReference type="STRING" id="137838.GCA_001458595_01520"/>
<dbReference type="EMBL" id="UWJD01000001">
    <property type="protein sequence ID" value="VCT83582.1"/>
    <property type="molecule type" value="Genomic_DNA"/>
</dbReference>
<reference evidence="3 5" key="1">
    <citation type="submission" date="2017-10" db="EMBL/GenBank/DDBJ databases">
        <title>Effective Description of Clostridium neonatale sp. nov. linked to necrotizing enterocolitis in neonates and a clarification of species assignable to the genus Clostridium (Prazmowski 1880) emend. Lawson and Rainey 2016.</title>
        <authorList>
            <person name="Bernard K."/>
            <person name="Burdz T."/>
            <person name="Wiebe D."/>
            <person name="Balcewich B."/>
            <person name="Alfa M."/>
            <person name="Bernier A.-M."/>
        </authorList>
    </citation>
    <scope>NUCLEOTIDE SEQUENCE [LARGE SCALE GENOMIC DNA]</scope>
    <source>
        <strain evidence="3 5">LCDC99A005</strain>
    </source>
</reference>
<dbReference type="Pfam" id="PF06114">
    <property type="entry name" value="Peptidase_M78"/>
    <property type="match status" value="1"/>
</dbReference>
<evidence type="ECO:0000313" key="4">
    <source>
        <dbReference type="EMBL" id="VCT83582.1"/>
    </source>
</evidence>
<dbReference type="Gene3D" id="1.10.10.2910">
    <property type="match status" value="1"/>
</dbReference>
<dbReference type="AlphaFoldDB" id="A0A2A7MEF2"/>
<evidence type="ECO:0000259" key="1">
    <source>
        <dbReference type="Pfam" id="PF06114"/>
    </source>
</evidence>
<sequence length="216" mass="25584">MNTLMIRYKFIHQIVNDIYINANITQFPVDILSIIDSFKNIKIVSYSTYAKDLNLTKEEFLECFTSDDGFSVFSKSKNKYIIFFNDFIDNSKQRMRWTATHELGHILCRHHSLNMDNFTNDEIYAFKEREANHFASMLLAHSTILNELNLISSRDIEFYCDLSSSAAKFRFDNYKKSSIYSTSSDRCILRNFKSFIDSKNQDYEEHMAFLRAFQLY</sequence>
<dbReference type="EMBL" id="CAKJVE010000004">
    <property type="protein sequence ID" value="CAG9709876.1"/>
    <property type="molecule type" value="Genomic_DNA"/>
</dbReference>
<protein>
    <submittedName>
        <fullName evidence="3">ImmA/IrrE family metallo-endopeptidase</fullName>
    </submittedName>
</protein>
<dbReference type="InterPro" id="IPR010359">
    <property type="entry name" value="IrrE_HExxH"/>
</dbReference>
<proteinExistence type="predicted"/>
<dbReference type="RefSeq" id="WP_058294406.1">
    <property type="nucleotide sequence ID" value="NZ_CAKJVE010000004.1"/>
</dbReference>
<dbReference type="EMBL" id="PDCJ01000001">
    <property type="protein sequence ID" value="PEG30232.1"/>
    <property type="molecule type" value="Genomic_DNA"/>
</dbReference>
<dbReference type="OrthoDB" id="581382at2"/>